<sequence>MNISLIRILININFIKLILKQFIINFGKMLKKLCNKFKRVSNRLRRSLEVINQKRVEKGRASRQSGDWIMGDVLI</sequence>
<accession>A0A3M7SPF8</accession>
<evidence type="ECO:0000313" key="1">
    <source>
        <dbReference type="EMBL" id="RNA37595.1"/>
    </source>
</evidence>
<keyword evidence="2" id="KW-1185">Reference proteome</keyword>
<dbReference type="Proteomes" id="UP000276133">
    <property type="component" value="Unassembled WGS sequence"/>
</dbReference>
<organism evidence="1 2">
    <name type="scientific">Brachionus plicatilis</name>
    <name type="common">Marine rotifer</name>
    <name type="synonym">Brachionus muelleri</name>
    <dbReference type="NCBI Taxonomy" id="10195"/>
    <lineage>
        <taxon>Eukaryota</taxon>
        <taxon>Metazoa</taxon>
        <taxon>Spiralia</taxon>
        <taxon>Gnathifera</taxon>
        <taxon>Rotifera</taxon>
        <taxon>Eurotatoria</taxon>
        <taxon>Monogononta</taxon>
        <taxon>Pseudotrocha</taxon>
        <taxon>Ploima</taxon>
        <taxon>Brachionidae</taxon>
        <taxon>Brachionus</taxon>
    </lineage>
</organism>
<proteinExistence type="predicted"/>
<dbReference type="EMBL" id="REGN01001021">
    <property type="protein sequence ID" value="RNA37595.1"/>
    <property type="molecule type" value="Genomic_DNA"/>
</dbReference>
<reference evidence="1 2" key="1">
    <citation type="journal article" date="2018" name="Sci. Rep.">
        <title>Genomic signatures of local adaptation to the degree of environmental predictability in rotifers.</title>
        <authorList>
            <person name="Franch-Gras L."/>
            <person name="Hahn C."/>
            <person name="Garcia-Roger E.M."/>
            <person name="Carmona M.J."/>
            <person name="Serra M."/>
            <person name="Gomez A."/>
        </authorList>
    </citation>
    <scope>NUCLEOTIDE SEQUENCE [LARGE SCALE GENOMIC DNA]</scope>
    <source>
        <strain evidence="1">HYR1</strain>
    </source>
</reference>
<evidence type="ECO:0000313" key="2">
    <source>
        <dbReference type="Proteomes" id="UP000276133"/>
    </source>
</evidence>
<name>A0A3M7SPF8_BRAPC</name>
<dbReference type="AlphaFoldDB" id="A0A3M7SPF8"/>
<protein>
    <submittedName>
        <fullName evidence="1">Uncharacterized protein</fullName>
    </submittedName>
</protein>
<comment type="caution">
    <text evidence="1">The sequence shown here is derived from an EMBL/GenBank/DDBJ whole genome shotgun (WGS) entry which is preliminary data.</text>
</comment>
<gene>
    <name evidence="1" type="ORF">BpHYR1_002002</name>
</gene>